<accession>A0A545UF63</accession>
<dbReference type="EMBL" id="VIKS01000004">
    <property type="protein sequence ID" value="TQV88104.1"/>
    <property type="molecule type" value="Genomic_DNA"/>
</dbReference>
<sequence length="199" mass="23212">MKTVNTPKTIDTKTQPETLPSHVFTSGKNINFFKARAKKLLKIIQEADLVLDDQLRNRLYQVDHQHLLNKPEKIKRKHALHIIALENGFECWTDLKQQVELENTIDFTTFFGNPAFCGFTNHWFNNYDEAKKHQLENGGVLLPYRHHYFVTTYLFLEALGFDCGDPDWESMGFDWVNPLSQSAKKSILRKLVSRLCELN</sequence>
<name>A0A545UF63_9GAMM</name>
<comment type="caution">
    <text evidence="1">The sequence shown here is derived from an EMBL/GenBank/DDBJ whole genome shotgun (WGS) entry which is preliminary data.</text>
</comment>
<organism evidence="1 2">
    <name type="scientific">Aliikangiella coralliicola</name>
    <dbReference type="NCBI Taxonomy" id="2592383"/>
    <lineage>
        <taxon>Bacteria</taxon>
        <taxon>Pseudomonadati</taxon>
        <taxon>Pseudomonadota</taxon>
        <taxon>Gammaproteobacteria</taxon>
        <taxon>Oceanospirillales</taxon>
        <taxon>Pleioneaceae</taxon>
        <taxon>Aliikangiella</taxon>
    </lineage>
</organism>
<reference evidence="1 2" key="1">
    <citation type="submission" date="2019-07" db="EMBL/GenBank/DDBJ databases">
        <title>Draft genome for Aliikangiella sp. M105.</title>
        <authorList>
            <person name="Wang G."/>
        </authorList>
    </citation>
    <scope>NUCLEOTIDE SEQUENCE [LARGE SCALE GENOMIC DNA]</scope>
    <source>
        <strain evidence="1 2">M105</strain>
    </source>
</reference>
<evidence type="ECO:0000313" key="1">
    <source>
        <dbReference type="EMBL" id="TQV88104.1"/>
    </source>
</evidence>
<proteinExistence type="predicted"/>
<dbReference type="OrthoDB" id="8480925at2"/>
<keyword evidence="2" id="KW-1185">Reference proteome</keyword>
<gene>
    <name evidence="1" type="ORF">FLL46_06140</name>
</gene>
<dbReference type="AlphaFoldDB" id="A0A545UF63"/>
<protein>
    <submittedName>
        <fullName evidence="1">Uncharacterized protein</fullName>
    </submittedName>
</protein>
<dbReference type="RefSeq" id="WP_142892613.1">
    <property type="nucleotide sequence ID" value="NZ_ML660162.1"/>
</dbReference>
<evidence type="ECO:0000313" key="2">
    <source>
        <dbReference type="Proteomes" id="UP000315439"/>
    </source>
</evidence>
<dbReference type="Proteomes" id="UP000315439">
    <property type="component" value="Unassembled WGS sequence"/>
</dbReference>